<name>A0A963Z7I0_9PROT</name>
<dbReference type="InterPro" id="IPR039422">
    <property type="entry name" value="MarR/SlyA-like"/>
</dbReference>
<protein>
    <submittedName>
        <fullName evidence="2">MarR family transcriptional regulator</fullName>
    </submittedName>
</protein>
<dbReference type="InterPro" id="IPR036388">
    <property type="entry name" value="WH-like_DNA-bd_sf"/>
</dbReference>
<dbReference type="PANTHER" id="PTHR33164">
    <property type="entry name" value="TRANSCRIPTIONAL REGULATOR, MARR FAMILY"/>
    <property type="match status" value="1"/>
</dbReference>
<comment type="caution">
    <text evidence="2">The sequence shown here is derived from an EMBL/GenBank/DDBJ whole genome shotgun (WGS) entry which is preliminary data.</text>
</comment>
<dbReference type="EMBL" id="JAESVA010000014">
    <property type="protein sequence ID" value="MCB8883535.1"/>
    <property type="molecule type" value="Genomic_DNA"/>
</dbReference>
<gene>
    <name evidence="2" type="ORF">ACELLULO517_25025</name>
</gene>
<accession>A0A963Z7I0</accession>
<dbReference type="InterPro" id="IPR036390">
    <property type="entry name" value="WH_DNA-bd_sf"/>
</dbReference>
<evidence type="ECO:0000313" key="2">
    <source>
        <dbReference type="EMBL" id="MCB8883535.1"/>
    </source>
</evidence>
<evidence type="ECO:0000259" key="1">
    <source>
        <dbReference type="PROSITE" id="PS50995"/>
    </source>
</evidence>
<dbReference type="GO" id="GO:0006950">
    <property type="term" value="P:response to stress"/>
    <property type="evidence" value="ECO:0007669"/>
    <property type="project" value="TreeGrafter"/>
</dbReference>
<sequence length="171" mass="19074">MSAHQPKARGSRAEAKPALLDISPLTDLLSFHMRMLVLAVNRAYDEAFAPTPLAGGTGKLTTLMLIAANPGMSQSDIGRVLSKDRPAMVRIIDHLEAEKLVLRKRHPEERRRYELVLTAQGRASVKRFMAIAQTYDETFFAPLSDREKTNLSRILRKLRLAYQSDTLGMGG</sequence>
<dbReference type="RefSeq" id="WP_227310192.1">
    <property type="nucleotide sequence ID" value="NZ_JAESVA010000014.1"/>
</dbReference>
<dbReference type="PRINTS" id="PR00598">
    <property type="entry name" value="HTHMARR"/>
</dbReference>
<dbReference type="Pfam" id="PF01047">
    <property type="entry name" value="MarR"/>
    <property type="match status" value="1"/>
</dbReference>
<dbReference type="Gene3D" id="1.10.10.10">
    <property type="entry name" value="Winged helix-like DNA-binding domain superfamily/Winged helix DNA-binding domain"/>
    <property type="match status" value="1"/>
</dbReference>
<evidence type="ECO:0000313" key="3">
    <source>
        <dbReference type="Proteomes" id="UP000721844"/>
    </source>
</evidence>
<dbReference type="SUPFAM" id="SSF46785">
    <property type="entry name" value="Winged helix' DNA-binding domain"/>
    <property type="match status" value="1"/>
</dbReference>
<dbReference type="PANTHER" id="PTHR33164:SF43">
    <property type="entry name" value="HTH-TYPE TRANSCRIPTIONAL REPRESSOR YETL"/>
    <property type="match status" value="1"/>
</dbReference>
<keyword evidence="3" id="KW-1185">Reference proteome</keyword>
<dbReference type="GO" id="GO:0003700">
    <property type="term" value="F:DNA-binding transcription factor activity"/>
    <property type="evidence" value="ECO:0007669"/>
    <property type="project" value="InterPro"/>
</dbReference>
<proteinExistence type="predicted"/>
<feature type="domain" description="HTH marR-type" evidence="1">
    <location>
        <begin position="26"/>
        <end position="160"/>
    </location>
</feature>
<dbReference type="InterPro" id="IPR000835">
    <property type="entry name" value="HTH_MarR-typ"/>
</dbReference>
<dbReference type="PROSITE" id="PS50995">
    <property type="entry name" value="HTH_MARR_2"/>
    <property type="match status" value="1"/>
</dbReference>
<dbReference type="AlphaFoldDB" id="A0A963Z7I0"/>
<reference evidence="2 3" key="1">
    <citation type="journal article" date="2021" name="Microorganisms">
        <title>Acidisoma silvae sp. nov. and Acidisomacellulosilytica sp. nov., Two Acidophilic Bacteria Isolated from Decaying Wood, Hydrolyzing Cellulose and Producing Poly-3-hydroxybutyrate.</title>
        <authorList>
            <person name="Mieszkin S."/>
            <person name="Pouder E."/>
            <person name="Uroz S."/>
            <person name="Simon-Colin C."/>
            <person name="Alain K."/>
        </authorList>
    </citation>
    <scope>NUCLEOTIDE SEQUENCE [LARGE SCALE GENOMIC DNA]</scope>
    <source>
        <strain evidence="2 3">HW T5.17</strain>
    </source>
</reference>
<organism evidence="2 3">
    <name type="scientific">Acidisoma cellulosilyticum</name>
    <dbReference type="NCBI Taxonomy" id="2802395"/>
    <lineage>
        <taxon>Bacteria</taxon>
        <taxon>Pseudomonadati</taxon>
        <taxon>Pseudomonadota</taxon>
        <taxon>Alphaproteobacteria</taxon>
        <taxon>Acetobacterales</taxon>
        <taxon>Acidocellaceae</taxon>
        <taxon>Acidisoma</taxon>
    </lineage>
</organism>
<dbReference type="SMART" id="SM00347">
    <property type="entry name" value="HTH_MARR"/>
    <property type="match status" value="1"/>
</dbReference>
<dbReference type="Proteomes" id="UP000721844">
    <property type="component" value="Unassembled WGS sequence"/>
</dbReference>